<evidence type="ECO:0000256" key="1">
    <source>
        <dbReference type="SAM" id="MobiDB-lite"/>
    </source>
</evidence>
<dbReference type="EMBL" id="BAAAEM010000002">
    <property type="protein sequence ID" value="GAA0468823.1"/>
    <property type="molecule type" value="Genomic_DNA"/>
</dbReference>
<protein>
    <submittedName>
        <fullName evidence="2">Uncharacterized protein</fullName>
    </submittedName>
</protein>
<accession>A0ABP3K0T2</accession>
<dbReference type="Proteomes" id="UP001500713">
    <property type="component" value="Unassembled WGS sequence"/>
</dbReference>
<sequence>MSGTSIMLVPDTQRQAGRQAREIVTLWDKTREGLGRSAAKIEPGPSGGANLKLDFYAITGLLENRFRPHARGHPTGPHIARRQREQRSSHSLPVNEWAPNNPSSFRPIDR</sequence>
<evidence type="ECO:0000313" key="3">
    <source>
        <dbReference type="Proteomes" id="UP001500713"/>
    </source>
</evidence>
<feature type="region of interest" description="Disordered" evidence="1">
    <location>
        <begin position="66"/>
        <end position="110"/>
    </location>
</feature>
<comment type="caution">
    <text evidence="2">The sequence shown here is derived from an EMBL/GenBank/DDBJ whole genome shotgun (WGS) entry which is preliminary data.</text>
</comment>
<gene>
    <name evidence="2" type="ORF">GCM10009096_07170</name>
</gene>
<organism evidence="2 3">
    <name type="scientific">Parasphingorhabdus litoris</name>
    <dbReference type="NCBI Taxonomy" id="394733"/>
    <lineage>
        <taxon>Bacteria</taxon>
        <taxon>Pseudomonadati</taxon>
        <taxon>Pseudomonadota</taxon>
        <taxon>Alphaproteobacteria</taxon>
        <taxon>Sphingomonadales</taxon>
        <taxon>Sphingomonadaceae</taxon>
        <taxon>Parasphingorhabdus</taxon>
    </lineage>
</organism>
<name>A0ABP3K0T2_9SPHN</name>
<keyword evidence="3" id="KW-1185">Reference proteome</keyword>
<evidence type="ECO:0000313" key="2">
    <source>
        <dbReference type="EMBL" id="GAA0468823.1"/>
    </source>
</evidence>
<reference evidence="3" key="1">
    <citation type="journal article" date="2019" name="Int. J. Syst. Evol. Microbiol.">
        <title>The Global Catalogue of Microorganisms (GCM) 10K type strain sequencing project: providing services to taxonomists for standard genome sequencing and annotation.</title>
        <authorList>
            <consortium name="The Broad Institute Genomics Platform"/>
            <consortium name="The Broad Institute Genome Sequencing Center for Infectious Disease"/>
            <person name="Wu L."/>
            <person name="Ma J."/>
        </authorList>
    </citation>
    <scope>NUCLEOTIDE SEQUENCE [LARGE SCALE GENOMIC DNA]</scope>
    <source>
        <strain evidence="3">JCM 14162</strain>
    </source>
</reference>
<proteinExistence type="predicted"/>